<evidence type="ECO:0000313" key="2">
    <source>
        <dbReference type="Proteomes" id="UP000297028"/>
    </source>
</evidence>
<protein>
    <submittedName>
        <fullName evidence="1">Lef10</fullName>
    </submittedName>
</protein>
<name>A0A2L0WU57_9ABAC</name>
<accession>A0A2L0WU57</accession>
<keyword evidence="2" id="KW-1185">Reference proteome</keyword>
<gene>
    <name evidence="1" type="ORF">Oxoc_ORF81</name>
</gene>
<evidence type="ECO:0000313" key="1">
    <source>
        <dbReference type="EMBL" id="AVA31180.1"/>
    </source>
</evidence>
<reference evidence="1 2" key="1">
    <citation type="journal article" date="2018" name="PLoS ONE">
        <title>Genome analysis of a novel Group I alphabaculovirus obtained from Oxyplax ochracea.</title>
        <authorList>
            <person name="Wang J."/>
            <person name="Hou D."/>
            <person name="Wang Q."/>
            <person name="Kuang W."/>
            <person name="Zhang L."/>
            <person name="Li J."/>
            <person name="Shen S."/>
            <person name="Deng F."/>
            <person name="Wang H."/>
            <person name="Hu Z."/>
            <person name="Wang M."/>
        </authorList>
    </citation>
    <scope>NUCLEOTIDE SEQUENCE [LARGE SCALE GENOMIC DNA]</scope>
    <source>
        <strain evidence="1">435</strain>
    </source>
</reference>
<proteinExistence type="predicted"/>
<dbReference type="Pfam" id="PF07206">
    <property type="entry name" value="Baculo_LEF-10"/>
    <property type="match status" value="1"/>
</dbReference>
<organism evidence="1 2">
    <name type="scientific">Oxyplax ochracea nucleopolyhedrovirus</name>
    <dbReference type="NCBI Taxonomy" id="2083176"/>
    <lineage>
        <taxon>Viruses</taxon>
        <taxon>Viruses incertae sedis</taxon>
        <taxon>Naldaviricetes</taxon>
        <taxon>Lefavirales</taxon>
        <taxon>Baculoviridae</taxon>
        <taxon>Alphabaculovirus</taxon>
        <taxon>Alphabaculovirus oxochraceae</taxon>
    </lineage>
</organism>
<dbReference type="InterPro" id="IPR009855">
    <property type="entry name" value="Baculo_LEF-10"/>
</dbReference>
<sequence>MTHFWSSVDTELIESILKNNLFLIDNQYILLNVTNQKTSEIETLCLGEINSIQTNTNAQTNAMLDSSSSSELQSDVSS</sequence>
<dbReference type="EMBL" id="MF143631">
    <property type="protein sequence ID" value="AVA31180.1"/>
    <property type="molecule type" value="Genomic_DNA"/>
</dbReference>
<dbReference type="Proteomes" id="UP000297028">
    <property type="component" value="Segment"/>
</dbReference>